<proteinExistence type="predicted"/>
<sequence length="134" mass="14096">MVAEIHGDLAFSVRDDACEALDEDGMPRLGYLDSLIGPDRWCGAAAAALSTRTVVEVRRDGRGVRQELAGARPLGAPEAFVPPAGRGTRMRCALDAAALAPGAAIVADPAAPDLYGPWCEELDGTGRLLLRDLR</sequence>
<evidence type="ECO:0000313" key="2">
    <source>
        <dbReference type="Proteomes" id="UP000052982"/>
    </source>
</evidence>
<name>A0A117REZ0_9ACTN</name>
<dbReference type="AlphaFoldDB" id="A0A117REZ0"/>
<keyword evidence="2" id="KW-1185">Reference proteome</keyword>
<dbReference type="RefSeq" id="WP_055635454.1">
    <property type="nucleotide sequence ID" value="NZ_KQ948764.1"/>
</dbReference>
<dbReference type="Proteomes" id="UP000052982">
    <property type="component" value="Unassembled WGS sequence"/>
</dbReference>
<gene>
    <name evidence="1" type="ORF">AQJ64_07480</name>
</gene>
<dbReference type="OrthoDB" id="3295928at2"/>
<organism evidence="1 2">
    <name type="scientific">Streptomyces griseoruber</name>
    <dbReference type="NCBI Taxonomy" id="1943"/>
    <lineage>
        <taxon>Bacteria</taxon>
        <taxon>Bacillati</taxon>
        <taxon>Actinomycetota</taxon>
        <taxon>Actinomycetes</taxon>
        <taxon>Kitasatosporales</taxon>
        <taxon>Streptomycetaceae</taxon>
        <taxon>Streptomyces</taxon>
    </lineage>
</organism>
<dbReference type="EMBL" id="LMWW01000008">
    <property type="protein sequence ID" value="KUN87116.1"/>
    <property type="molecule type" value="Genomic_DNA"/>
</dbReference>
<reference evidence="1 2" key="1">
    <citation type="submission" date="2015-10" db="EMBL/GenBank/DDBJ databases">
        <title>Draft genome sequence of Streptomyces griseoruber DSM 40281, type strain for the species Streptomyces griseoruber.</title>
        <authorList>
            <person name="Ruckert C."/>
            <person name="Winkler A."/>
            <person name="Kalinowski J."/>
            <person name="Kampfer P."/>
            <person name="Glaeser S."/>
        </authorList>
    </citation>
    <scope>NUCLEOTIDE SEQUENCE [LARGE SCALE GENOMIC DNA]</scope>
    <source>
        <strain evidence="1 2">DSM 40281</strain>
    </source>
</reference>
<comment type="caution">
    <text evidence="1">The sequence shown here is derived from an EMBL/GenBank/DDBJ whole genome shotgun (WGS) entry which is preliminary data.</text>
</comment>
<accession>A0A117REZ0</accession>
<evidence type="ECO:0000313" key="1">
    <source>
        <dbReference type="EMBL" id="KUN87116.1"/>
    </source>
</evidence>
<dbReference type="STRING" id="1943.AQJ64_07480"/>
<protein>
    <submittedName>
        <fullName evidence="1">Uncharacterized protein</fullName>
    </submittedName>
</protein>